<reference evidence="3" key="1">
    <citation type="submission" date="2012-06" db="EMBL/GenBank/DDBJ databases">
        <title>Complete sequence of chromosome of Desulfomonile tiedjei DSM 6799.</title>
        <authorList>
            <person name="Lucas S."/>
            <person name="Copeland A."/>
            <person name="Lapidus A."/>
            <person name="Glavina del Rio T."/>
            <person name="Dalin E."/>
            <person name="Tice H."/>
            <person name="Bruce D."/>
            <person name="Goodwin L."/>
            <person name="Pitluck S."/>
            <person name="Peters L."/>
            <person name="Ovchinnikova G."/>
            <person name="Zeytun A."/>
            <person name="Lu M."/>
            <person name="Kyrpides N."/>
            <person name="Mavromatis K."/>
            <person name="Ivanova N."/>
            <person name="Brettin T."/>
            <person name="Detter J.C."/>
            <person name="Han C."/>
            <person name="Larimer F."/>
            <person name="Land M."/>
            <person name="Hauser L."/>
            <person name="Markowitz V."/>
            <person name="Cheng J.-F."/>
            <person name="Hugenholtz P."/>
            <person name="Woyke T."/>
            <person name="Wu D."/>
            <person name="Spring S."/>
            <person name="Schroeder M."/>
            <person name="Brambilla E."/>
            <person name="Klenk H.-P."/>
            <person name="Eisen J.A."/>
        </authorList>
    </citation>
    <scope>NUCLEOTIDE SEQUENCE [LARGE SCALE GENOMIC DNA]</scope>
    <source>
        <strain evidence="3">ATCC 49306 / DSM 6799 / DCB-1</strain>
    </source>
</reference>
<name>I4C6W1_DESTA</name>
<evidence type="ECO:0000313" key="3">
    <source>
        <dbReference type="Proteomes" id="UP000006055"/>
    </source>
</evidence>
<dbReference type="Proteomes" id="UP000006055">
    <property type="component" value="Chromosome"/>
</dbReference>
<protein>
    <submittedName>
        <fullName evidence="2">Uncharacterized protein</fullName>
    </submittedName>
</protein>
<evidence type="ECO:0000256" key="1">
    <source>
        <dbReference type="SAM" id="SignalP"/>
    </source>
</evidence>
<dbReference type="EMBL" id="CP003360">
    <property type="protein sequence ID" value="AFM25302.1"/>
    <property type="molecule type" value="Genomic_DNA"/>
</dbReference>
<evidence type="ECO:0000313" key="2">
    <source>
        <dbReference type="EMBL" id="AFM25302.1"/>
    </source>
</evidence>
<proteinExistence type="predicted"/>
<keyword evidence="1" id="KW-0732">Signal</keyword>
<feature type="chain" id="PRO_5003687015" evidence="1">
    <location>
        <begin position="25"/>
        <end position="152"/>
    </location>
</feature>
<sequence length="152" mass="15865">MVYRLICVGLVLVFPFLIIASAQASYCGPGVCPPPLKVPVYGNAAPGMMPPMAGPAMAGPRPMAGCFPQPCPPPSCGPEEGFNPIAKLFSVITFPFRMIGSAFSKKQCEQNFCAPQGCMPLAPPCGPPPVTKCKPGPMQKAPAFGYGPMGYN</sequence>
<dbReference type="RefSeq" id="WP_014810443.1">
    <property type="nucleotide sequence ID" value="NC_018025.1"/>
</dbReference>
<gene>
    <name evidence="2" type="ordered locus">Desti_2622</name>
</gene>
<dbReference type="AlphaFoldDB" id="I4C6W1"/>
<dbReference type="HOGENOM" id="CLU_1719442_0_0_7"/>
<keyword evidence="3" id="KW-1185">Reference proteome</keyword>
<feature type="signal peptide" evidence="1">
    <location>
        <begin position="1"/>
        <end position="24"/>
    </location>
</feature>
<organism evidence="2 3">
    <name type="scientific">Desulfomonile tiedjei (strain ATCC 49306 / DSM 6799 / DCB-1)</name>
    <dbReference type="NCBI Taxonomy" id="706587"/>
    <lineage>
        <taxon>Bacteria</taxon>
        <taxon>Pseudomonadati</taxon>
        <taxon>Thermodesulfobacteriota</taxon>
        <taxon>Desulfomonilia</taxon>
        <taxon>Desulfomonilales</taxon>
        <taxon>Desulfomonilaceae</taxon>
        <taxon>Desulfomonile</taxon>
    </lineage>
</organism>
<accession>I4C6W1</accession>
<dbReference type="KEGG" id="dti:Desti_2622"/>